<dbReference type="OrthoDB" id="674604at2759"/>
<protein>
    <submittedName>
        <fullName evidence="3">Uncharacterized protein</fullName>
    </submittedName>
</protein>
<dbReference type="Pfam" id="PF06985">
    <property type="entry name" value="HET"/>
    <property type="match status" value="1"/>
</dbReference>
<proteinExistence type="predicted"/>
<dbReference type="Pfam" id="PF26640">
    <property type="entry name" value="DUF8212"/>
    <property type="match status" value="1"/>
</dbReference>
<dbReference type="HOGENOM" id="CLU_000288_138_11_1"/>
<name>F8MP29_NEUT8</name>
<dbReference type="PANTHER" id="PTHR10622">
    <property type="entry name" value="HET DOMAIN-CONTAINING PROTEIN"/>
    <property type="match status" value="1"/>
</dbReference>
<evidence type="ECO:0000259" key="1">
    <source>
        <dbReference type="Pfam" id="PF06985"/>
    </source>
</evidence>
<dbReference type="AlphaFoldDB" id="F8MP29"/>
<dbReference type="EMBL" id="GL891305">
    <property type="protein sequence ID" value="EGO56248.1"/>
    <property type="molecule type" value="Genomic_DNA"/>
</dbReference>
<dbReference type="RefSeq" id="XP_009851864.1">
    <property type="nucleotide sequence ID" value="XM_009853562.1"/>
</dbReference>
<feature type="domain" description="DUF8212" evidence="2">
    <location>
        <begin position="258"/>
        <end position="335"/>
    </location>
</feature>
<dbReference type="VEuPathDB" id="FungiDB:NEUTE1DRAFT_122818"/>
<organism evidence="3 4">
    <name type="scientific">Neurospora tetrasperma (strain FGSC 2508 / ATCC MYA-4615 / P0657)</name>
    <dbReference type="NCBI Taxonomy" id="510951"/>
    <lineage>
        <taxon>Eukaryota</taxon>
        <taxon>Fungi</taxon>
        <taxon>Dikarya</taxon>
        <taxon>Ascomycota</taxon>
        <taxon>Pezizomycotina</taxon>
        <taxon>Sordariomycetes</taxon>
        <taxon>Sordariomycetidae</taxon>
        <taxon>Sordariales</taxon>
        <taxon>Sordariaceae</taxon>
        <taxon>Neurospora</taxon>
    </lineage>
</organism>
<gene>
    <name evidence="3" type="ORF">NEUTE1DRAFT_122818</name>
</gene>
<evidence type="ECO:0000313" key="4">
    <source>
        <dbReference type="Proteomes" id="UP000008065"/>
    </source>
</evidence>
<evidence type="ECO:0000313" key="3">
    <source>
        <dbReference type="EMBL" id="EGO56248.1"/>
    </source>
</evidence>
<dbReference type="InterPro" id="IPR010730">
    <property type="entry name" value="HET"/>
</dbReference>
<dbReference type="GeneID" id="20824365"/>
<evidence type="ECO:0000259" key="2">
    <source>
        <dbReference type="Pfam" id="PF26640"/>
    </source>
</evidence>
<reference evidence="4" key="1">
    <citation type="journal article" date="2011" name="Genetics">
        <title>Massive changes in genome architecture accompany the transition to self-fertility in the filamentous fungus Neurospora tetrasperma.</title>
        <authorList>
            <person name="Ellison C.E."/>
            <person name="Stajich J.E."/>
            <person name="Jacobson D.J."/>
            <person name="Natvig D.O."/>
            <person name="Lapidus A."/>
            <person name="Foster B."/>
            <person name="Aerts A."/>
            <person name="Riley R."/>
            <person name="Lindquist E.A."/>
            <person name="Grigoriev I.V."/>
            <person name="Taylor J.W."/>
        </authorList>
    </citation>
    <scope>NUCLEOTIDE SEQUENCE [LARGE SCALE GENOMIC DNA]</scope>
    <source>
        <strain evidence="4">FGSC 2508 / P0657</strain>
    </source>
</reference>
<dbReference type="KEGG" id="nte:NEUTE1DRAFT122818"/>
<accession>F8MP29</accession>
<sequence length="600" mass="68453">MRLLKTDTFELVEFVGEEIPKYAILSHTWEGKEVSLQDIQQPDAPIWLKTDKPPTPAWAKVKHACRQAWRDKFEYIWIDTCCIDKSSSAELQEAINSMFAWYRKSALCYAFLSDVRKPSGSTDPSSFDITRSRWFTRGWTLQELLAPDLLYFYDASWELSGSRSDWAESISKATTIPVDCLAGSEYGEGDVYNQEKNGSLVRIPKTRKSIEEKLQQTTVAARMSWAANRHTTRVEDQAYCLLGLFDINMPMLYGEGKKAFMRLQHEIMKTYDDATILAWGYGMPLDRDTYVDTADGYVAHDLEVYRRHLREQACKTRPRPLLATSPADFRFAGNLKRYNGSPSLPLEFAISQRGLMLDGLWGFDTRYCLQYLFLPCTDADRILALPMLSLFSIYRSQTYHDRTLANSLCVPLVTTGAGRITTHYRDCLSLIKRENNYLMDNYNALTLLPSIPDQFYGSRTLEQPHRFVILRTATAPKATKVDAYHADSWSNGWAKYALQPSETPSHSLLFILNIDGKRILLVLGMWSGGEVPRSLACHSAILGAKELVRPTLTELTSLSKEFTTVARRVSSLTLQLAASEPYINFRLQPGLELWVRWCRS</sequence>
<dbReference type="PANTHER" id="PTHR10622:SF10">
    <property type="entry name" value="HET DOMAIN-CONTAINING PROTEIN"/>
    <property type="match status" value="1"/>
</dbReference>
<feature type="domain" description="Heterokaryon incompatibility" evidence="1">
    <location>
        <begin position="22"/>
        <end position="119"/>
    </location>
</feature>
<keyword evidence="4" id="KW-1185">Reference proteome</keyword>
<dbReference type="InterPro" id="IPR058525">
    <property type="entry name" value="DUF8212"/>
</dbReference>
<dbReference type="Proteomes" id="UP000008065">
    <property type="component" value="Unassembled WGS sequence"/>
</dbReference>